<evidence type="ECO:0000313" key="1">
    <source>
        <dbReference type="EMBL" id="RNF00432.1"/>
    </source>
</evidence>
<reference evidence="1 2" key="1">
    <citation type="journal article" date="2018" name="BMC Genomics">
        <title>Genomic comparison of Trypanosoma conorhini and Trypanosoma rangeli to Trypanosoma cruzi strains of high and low virulence.</title>
        <authorList>
            <person name="Bradwell K.R."/>
            <person name="Koparde V.N."/>
            <person name="Matveyev A.V."/>
            <person name="Serrano M.G."/>
            <person name="Alves J.M."/>
            <person name="Parikh H."/>
            <person name="Huang B."/>
            <person name="Lee V."/>
            <person name="Espinosa-Alvarez O."/>
            <person name="Ortiz P.A."/>
            <person name="Costa-Martins A.G."/>
            <person name="Teixeira M.M."/>
            <person name="Buck G.A."/>
        </authorList>
    </citation>
    <scope>NUCLEOTIDE SEQUENCE [LARGE SCALE GENOMIC DNA]</scope>
    <source>
        <strain evidence="1 2">AM80</strain>
    </source>
</reference>
<name>A0A422N4S9_TRYRA</name>
<dbReference type="OrthoDB" id="243841at2759"/>
<gene>
    <name evidence="1" type="ORF">TraAM80_07596</name>
</gene>
<evidence type="ECO:0000313" key="2">
    <source>
        <dbReference type="Proteomes" id="UP000283634"/>
    </source>
</evidence>
<proteinExistence type="predicted"/>
<comment type="caution">
    <text evidence="1">The sequence shown here is derived from an EMBL/GenBank/DDBJ whole genome shotgun (WGS) entry which is preliminary data.</text>
</comment>
<dbReference type="GeneID" id="40331529"/>
<protein>
    <recommendedName>
        <fullName evidence="3">Methyltransferase</fullName>
    </recommendedName>
</protein>
<dbReference type="VEuPathDB" id="TriTrypDB:TRSC58_01587"/>
<evidence type="ECO:0008006" key="3">
    <source>
        <dbReference type="Google" id="ProtNLM"/>
    </source>
</evidence>
<keyword evidence="2" id="KW-1185">Reference proteome</keyword>
<dbReference type="OMA" id="SIMTIHT"/>
<sequence length="382" mass="43269">MKEGFRHRHGLKRALHLLQERHCWLAKDAHVFFLAGEWQYDVIRWIAQQQQQQQGHQRVGQPMTPQGVQTQATRHWVQVSDELTSKRQFIEATMGAPQEDVNPTNSFYVFDGAHQGTSLRQIEEDVGGVVSFPFALTEAASYIRHQGQKQSNDKPNELLTCTKSAGNVLTNENVRESASLHELRLTFMNRQTVDLLAVDFVGRAGMGRAPAHSIMTIHTREFLVDAMALGAHLLRPSGALLLRFPLSMELHDKRFTASVRQHMRWSFQSSGCEVDNDHLYCVGCRHTTEHPITAEAKIPVPGLLNRSVFRPRRWNPRKRTDRVFFAALMPSFTGAPLVKEPLSRAIKEEVSASKKVEEKADALFRVSLGMVEGSAHHSKRDD</sequence>
<dbReference type="Proteomes" id="UP000283634">
    <property type="component" value="Unassembled WGS sequence"/>
</dbReference>
<dbReference type="EMBL" id="MKGL01000326">
    <property type="protein sequence ID" value="RNF00432.1"/>
    <property type="molecule type" value="Genomic_DNA"/>
</dbReference>
<dbReference type="RefSeq" id="XP_029235762.1">
    <property type="nucleotide sequence ID" value="XM_029384378.1"/>
</dbReference>
<dbReference type="AlphaFoldDB" id="A0A422N4S9"/>
<accession>A0A422N4S9</accession>
<organism evidence="1 2">
    <name type="scientific">Trypanosoma rangeli</name>
    <dbReference type="NCBI Taxonomy" id="5698"/>
    <lineage>
        <taxon>Eukaryota</taxon>
        <taxon>Discoba</taxon>
        <taxon>Euglenozoa</taxon>
        <taxon>Kinetoplastea</taxon>
        <taxon>Metakinetoplastina</taxon>
        <taxon>Trypanosomatida</taxon>
        <taxon>Trypanosomatidae</taxon>
        <taxon>Trypanosoma</taxon>
        <taxon>Herpetosoma</taxon>
    </lineage>
</organism>